<evidence type="ECO:0000313" key="3">
    <source>
        <dbReference type="Proteomes" id="UP000004625"/>
    </source>
</evidence>
<dbReference type="InterPro" id="IPR036388">
    <property type="entry name" value="WH-like_DNA-bd_sf"/>
</dbReference>
<protein>
    <recommendedName>
        <fullName evidence="1">Helix-turn-helix type 11 domain-containing protein</fullName>
    </recommendedName>
</protein>
<dbReference type="HOGENOM" id="CLU_3356852_0_0_9"/>
<accession>G9ZKS8</accession>
<sequence>MSLTIKELADQLAVSKTAIRKHIDDIVSKYIYNQTR</sequence>
<organism evidence="2 3">
    <name type="scientific">Lentilactobacillus parafarraginis F0439</name>
    <dbReference type="NCBI Taxonomy" id="797515"/>
    <lineage>
        <taxon>Bacteria</taxon>
        <taxon>Bacillati</taxon>
        <taxon>Bacillota</taxon>
        <taxon>Bacilli</taxon>
        <taxon>Lactobacillales</taxon>
        <taxon>Lactobacillaceae</taxon>
        <taxon>Lentilactobacillus</taxon>
    </lineage>
</organism>
<name>G9ZKS8_9LACO</name>
<dbReference type="Gene3D" id="1.10.10.10">
    <property type="entry name" value="Winged helix-like DNA-binding domain superfamily/Winged helix DNA-binding domain"/>
    <property type="match status" value="1"/>
</dbReference>
<evidence type="ECO:0000259" key="1">
    <source>
        <dbReference type="Pfam" id="PF08279"/>
    </source>
</evidence>
<feature type="domain" description="Helix-turn-helix type 11" evidence="1">
    <location>
        <begin position="3"/>
        <end position="26"/>
    </location>
</feature>
<dbReference type="AlphaFoldDB" id="G9ZKS8"/>
<dbReference type="Proteomes" id="UP000004625">
    <property type="component" value="Unassembled WGS sequence"/>
</dbReference>
<comment type="caution">
    <text evidence="2">The sequence shown here is derived from an EMBL/GenBank/DDBJ whole genome shotgun (WGS) entry which is preliminary data.</text>
</comment>
<dbReference type="EMBL" id="AGEY01000020">
    <property type="protein sequence ID" value="EHM00797.1"/>
    <property type="molecule type" value="Genomic_DNA"/>
</dbReference>
<evidence type="ECO:0000313" key="2">
    <source>
        <dbReference type="EMBL" id="EHM00797.1"/>
    </source>
</evidence>
<reference evidence="2 3" key="1">
    <citation type="submission" date="2011-09" db="EMBL/GenBank/DDBJ databases">
        <authorList>
            <person name="Weinstock G."/>
            <person name="Sodergren E."/>
            <person name="Clifton S."/>
            <person name="Fulton L."/>
            <person name="Fulton B."/>
            <person name="Courtney L."/>
            <person name="Fronick C."/>
            <person name="Harrison M."/>
            <person name="Strong C."/>
            <person name="Farmer C."/>
            <person name="Delahaunty K."/>
            <person name="Markovic C."/>
            <person name="Hall O."/>
            <person name="Minx P."/>
            <person name="Tomlinson C."/>
            <person name="Mitreva M."/>
            <person name="Hou S."/>
            <person name="Chen J."/>
            <person name="Wollam A."/>
            <person name="Pepin K.H."/>
            <person name="Johnson M."/>
            <person name="Bhonagiri V."/>
            <person name="Zhang X."/>
            <person name="Suruliraj S."/>
            <person name="Warren W."/>
            <person name="Chinwalla A."/>
            <person name="Mardis E.R."/>
            <person name="Wilson R.K."/>
        </authorList>
    </citation>
    <scope>NUCLEOTIDE SEQUENCE [LARGE SCALE GENOMIC DNA]</scope>
    <source>
        <strain evidence="2 3">F0439</strain>
    </source>
</reference>
<keyword evidence="3" id="KW-1185">Reference proteome</keyword>
<dbReference type="InterPro" id="IPR013196">
    <property type="entry name" value="HTH_11"/>
</dbReference>
<proteinExistence type="predicted"/>
<dbReference type="Pfam" id="PF08279">
    <property type="entry name" value="HTH_11"/>
    <property type="match status" value="1"/>
</dbReference>
<gene>
    <name evidence="2" type="ORF">HMPREF9103_00326</name>
</gene>